<evidence type="ECO:0000256" key="2">
    <source>
        <dbReference type="ARBA" id="ARBA00008663"/>
    </source>
</evidence>
<comment type="caution">
    <text evidence="16">The sequence shown here is derived from an EMBL/GenBank/DDBJ whole genome shotgun (WGS) entry which is preliminary data.</text>
</comment>
<keyword evidence="10 13" id="KW-0324">Glycolysis</keyword>
<feature type="domain" description="Pyruvate kinase barrel" evidence="14">
    <location>
        <begin position="4"/>
        <end position="315"/>
    </location>
</feature>
<keyword evidence="4 13" id="KW-0808">Transferase</keyword>
<evidence type="ECO:0000259" key="15">
    <source>
        <dbReference type="Pfam" id="PF02887"/>
    </source>
</evidence>
<comment type="catalytic activity">
    <reaction evidence="13">
        <text>pyruvate + ATP = phosphoenolpyruvate + ADP + H(+)</text>
        <dbReference type="Rhea" id="RHEA:18157"/>
        <dbReference type="ChEBI" id="CHEBI:15361"/>
        <dbReference type="ChEBI" id="CHEBI:15378"/>
        <dbReference type="ChEBI" id="CHEBI:30616"/>
        <dbReference type="ChEBI" id="CHEBI:58702"/>
        <dbReference type="ChEBI" id="CHEBI:456216"/>
        <dbReference type="EC" id="2.7.1.40"/>
    </reaction>
</comment>
<gene>
    <name evidence="16" type="primary">pyk</name>
    <name evidence="16" type="ORF">COV87_02310</name>
</gene>
<dbReference type="SUPFAM" id="SSF51621">
    <property type="entry name" value="Phosphoenolpyruvate/pyruvate domain"/>
    <property type="match status" value="1"/>
</dbReference>
<evidence type="ECO:0000256" key="6">
    <source>
        <dbReference type="ARBA" id="ARBA00022741"/>
    </source>
</evidence>
<evidence type="ECO:0000313" key="17">
    <source>
        <dbReference type="Proteomes" id="UP000229497"/>
    </source>
</evidence>
<evidence type="ECO:0000256" key="4">
    <source>
        <dbReference type="ARBA" id="ARBA00022679"/>
    </source>
</evidence>
<keyword evidence="7 13" id="KW-0418">Kinase</keyword>
<reference evidence="16 17" key="1">
    <citation type="submission" date="2017-09" db="EMBL/GenBank/DDBJ databases">
        <title>Depth-based differentiation of microbial function through sediment-hosted aquifers and enrichment of novel symbionts in the deep terrestrial subsurface.</title>
        <authorList>
            <person name="Probst A.J."/>
            <person name="Ladd B."/>
            <person name="Jarett J.K."/>
            <person name="Geller-Mcgrath D.E."/>
            <person name="Sieber C.M."/>
            <person name="Emerson J.B."/>
            <person name="Anantharaman K."/>
            <person name="Thomas B.C."/>
            <person name="Malmstrom R."/>
            <person name="Stieglmeier M."/>
            <person name="Klingl A."/>
            <person name="Woyke T."/>
            <person name="Ryan C.M."/>
            <person name="Banfield J.F."/>
        </authorList>
    </citation>
    <scope>NUCLEOTIDE SEQUENCE [LARGE SCALE GENOMIC DNA]</scope>
    <source>
        <strain evidence="16">CG11_big_fil_rev_8_21_14_0_20_37_16</strain>
    </source>
</reference>
<dbReference type="Gene3D" id="3.20.20.60">
    <property type="entry name" value="Phosphoenolpyruvate-binding domains"/>
    <property type="match status" value="1"/>
</dbReference>
<dbReference type="PRINTS" id="PR01050">
    <property type="entry name" value="PYRUVTKNASE"/>
</dbReference>
<dbReference type="GO" id="GO:0030955">
    <property type="term" value="F:potassium ion binding"/>
    <property type="evidence" value="ECO:0007669"/>
    <property type="project" value="UniProtKB-UniRule"/>
</dbReference>
<keyword evidence="9 13" id="KW-0460">Magnesium</keyword>
<keyword evidence="6" id="KW-0547">Nucleotide-binding</keyword>
<dbReference type="SUPFAM" id="SSF50800">
    <property type="entry name" value="PK beta-barrel domain-like"/>
    <property type="match status" value="1"/>
</dbReference>
<keyword evidence="8" id="KW-0067">ATP-binding</keyword>
<dbReference type="Pfam" id="PF02887">
    <property type="entry name" value="PK_C"/>
    <property type="match status" value="1"/>
</dbReference>
<dbReference type="InterPro" id="IPR015806">
    <property type="entry name" value="Pyrv_Knase_insert_dom_sf"/>
</dbReference>
<dbReference type="NCBIfam" id="TIGR01064">
    <property type="entry name" value="pyruv_kin"/>
    <property type="match status" value="1"/>
</dbReference>
<evidence type="ECO:0000256" key="9">
    <source>
        <dbReference type="ARBA" id="ARBA00022842"/>
    </source>
</evidence>
<dbReference type="InterPro" id="IPR015793">
    <property type="entry name" value="Pyrv_Knase_brl"/>
</dbReference>
<evidence type="ECO:0000256" key="10">
    <source>
        <dbReference type="ARBA" id="ARBA00023152"/>
    </source>
</evidence>
<evidence type="ECO:0000259" key="14">
    <source>
        <dbReference type="Pfam" id="PF00224"/>
    </source>
</evidence>
<dbReference type="Pfam" id="PF00224">
    <property type="entry name" value="PK"/>
    <property type="match status" value="1"/>
</dbReference>
<protein>
    <recommendedName>
        <fullName evidence="3 12">Pyruvate kinase</fullName>
        <ecNumber evidence="3 12">2.7.1.40</ecNumber>
    </recommendedName>
</protein>
<dbReference type="InterPro" id="IPR036918">
    <property type="entry name" value="Pyrv_Knase_C_sf"/>
</dbReference>
<evidence type="ECO:0000313" key="16">
    <source>
        <dbReference type="EMBL" id="PIQ71626.1"/>
    </source>
</evidence>
<accession>A0A2H0KK77</accession>
<evidence type="ECO:0000256" key="7">
    <source>
        <dbReference type="ARBA" id="ARBA00022777"/>
    </source>
</evidence>
<dbReference type="InterPro" id="IPR040442">
    <property type="entry name" value="Pyrv_kinase-like_dom_sf"/>
</dbReference>
<dbReference type="NCBIfam" id="NF004491">
    <property type="entry name" value="PRK05826.1"/>
    <property type="match status" value="1"/>
</dbReference>
<evidence type="ECO:0000256" key="11">
    <source>
        <dbReference type="ARBA" id="ARBA00023317"/>
    </source>
</evidence>
<dbReference type="GO" id="GO:0000287">
    <property type="term" value="F:magnesium ion binding"/>
    <property type="evidence" value="ECO:0007669"/>
    <property type="project" value="UniProtKB-UniRule"/>
</dbReference>
<dbReference type="InterPro" id="IPR011037">
    <property type="entry name" value="Pyrv_Knase-like_insert_dom_sf"/>
</dbReference>
<feature type="domain" description="Pyruvate kinase C-terminal" evidence="15">
    <location>
        <begin position="367"/>
        <end position="468"/>
    </location>
</feature>
<evidence type="ECO:0000256" key="8">
    <source>
        <dbReference type="ARBA" id="ARBA00022840"/>
    </source>
</evidence>
<keyword evidence="11 16" id="KW-0670">Pyruvate</keyword>
<dbReference type="InterPro" id="IPR015813">
    <property type="entry name" value="Pyrv/PenolPyrv_kinase-like_dom"/>
</dbReference>
<evidence type="ECO:0000256" key="3">
    <source>
        <dbReference type="ARBA" id="ARBA00012142"/>
    </source>
</evidence>
<organism evidence="16 17">
    <name type="scientific">Candidatus Roizmanbacteria bacterium CG11_big_fil_rev_8_21_14_0_20_37_16</name>
    <dbReference type="NCBI Taxonomy" id="1974857"/>
    <lineage>
        <taxon>Bacteria</taxon>
        <taxon>Candidatus Roizmaniibacteriota</taxon>
    </lineage>
</organism>
<evidence type="ECO:0000256" key="1">
    <source>
        <dbReference type="ARBA" id="ARBA00004997"/>
    </source>
</evidence>
<dbReference type="InterPro" id="IPR015795">
    <property type="entry name" value="Pyrv_Knase_C"/>
</dbReference>
<proteinExistence type="inferred from homology"/>
<dbReference type="EC" id="2.7.1.40" evidence="3 12"/>
<evidence type="ECO:0000256" key="13">
    <source>
        <dbReference type="RuleBase" id="RU000504"/>
    </source>
</evidence>
<dbReference type="Proteomes" id="UP000229497">
    <property type="component" value="Unassembled WGS sequence"/>
</dbReference>
<dbReference type="Gene3D" id="2.40.33.10">
    <property type="entry name" value="PK beta-barrel domain-like"/>
    <property type="match status" value="1"/>
</dbReference>
<dbReference type="AlphaFoldDB" id="A0A2H0KK77"/>
<dbReference type="PANTHER" id="PTHR11817">
    <property type="entry name" value="PYRUVATE KINASE"/>
    <property type="match status" value="1"/>
</dbReference>
<dbReference type="Gene3D" id="3.40.1380.20">
    <property type="entry name" value="Pyruvate kinase, C-terminal domain"/>
    <property type="match status" value="1"/>
</dbReference>
<dbReference type="EMBL" id="PCVK01000067">
    <property type="protein sequence ID" value="PIQ71626.1"/>
    <property type="molecule type" value="Genomic_DNA"/>
</dbReference>
<name>A0A2H0KK77_9BACT</name>
<dbReference type="GO" id="GO:0016301">
    <property type="term" value="F:kinase activity"/>
    <property type="evidence" value="ECO:0007669"/>
    <property type="project" value="UniProtKB-KW"/>
</dbReference>
<dbReference type="GO" id="GO:0004743">
    <property type="term" value="F:pyruvate kinase activity"/>
    <property type="evidence" value="ECO:0007669"/>
    <property type="project" value="UniProtKB-UniRule"/>
</dbReference>
<dbReference type="SUPFAM" id="SSF52935">
    <property type="entry name" value="PK C-terminal domain-like"/>
    <property type="match status" value="1"/>
</dbReference>
<comment type="pathway">
    <text evidence="1 13">Carbohydrate degradation; glycolysis; pyruvate from D-glyceraldehyde 3-phosphate: step 5/5.</text>
</comment>
<keyword evidence="5" id="KW-0479">Metal-binding</keyword>
<comment type="similarity">
    <text evidence="2 13">Belongs to the pyruvate kinase family.</text>
</comment>
<dbReference type="UniPathway" id="UPA00109">
    <property type="reaction ID" value="UER00188"/>
</dbReference>
<dbReference type="GO" id="GO:0005524">
    <property type="term" value="F:ATP binding"/>
    <property type="evidence" value="ECO:0007669"/>
    <property type="project" value="UniProtKB-KW"/>
</dbReference>
<dbReference type="InterPro" id="IPR001697">
    <property type="entry name" value="Pyr_Knase"/>
</dbReference>
<evidence type="ECO:0000256" key="12">
    <source>
        <dbReference type="NCBIfam" id="TIGR01064"/>
    </source>
</evidence>
<sequence length="471" mass="52754">MEKLTKIVATIGPSCDSEKQIEALINAGVNVFRFNFKHNILEWHNDRIQRVNIVSEKMGMTIGTLIDLQGPEIRINMSSDQIILRDDDLLSFGEGKDLSISHPQIIRHLTIGQKISADSGSFSFTVEKKGNKTYLRSHSKGILKNRKALNIPGADFPFPVLVDRDFEGLKVAARNEIDFVALSFVRTADDIRIIRSKMKKYNVSAKLIAKIETEKSLKNLDEIIDISDGIMVARGDLGVELPLEEVPYYQKIIIKKSIKKGIPVITATQMLESMIEKPFPTRAEVSDIANATYDLTDAVMLSGETATGAYPIEAVKVMNKTLAFNELKNMVDSRKRFDFQVDDQDALLCDSAYGLYLAYRGLTEHVAGFLIFTHTGKTVQLLSRYRPLIPIFAFSPTDIISDSLTLQYGVVPFSFKPSLNNTEVEKKDVQRAVTFLKKKSLTKKGDILIVLHGEYWAAEGQTSTVKILKVE</sequence>
<evidence type="ECO:0000256" key="5">
    <source>
        <dbReference type="ARBA" id="ARBA00022723"/>
    </source>
</evidence>